<feature type="compositionally biased region" description="Basic and acidic residues" evidence="1">
    <location>
        <begin position="55"/>
        <end position="64"/>
    </location>
</feature>
<evidence type="ECO:0000256" key="1">
    <source>
        <dbReference type="SAM" id="MobiDB-lite"/>
    </source>
</evidence>
<dbReference type="AlphaFoldDB" id="C0NFM6"/>
<dbReference type="InParanoid" id="C0NFM6"/>
<gene>
    <name evidence="2" type="ORF">HCBG_01692</name>
</gene>
<dbReference type="GeneID" id="69034708"/>
<reference evidence="2" key="1">
    <citation type="submission" date="2009-02" db="EMBL/GenBank/DDBJ databases">
        <title>The Genome Sequence of Ajellomyces capsulatus strain G186AR.</title>
        <authorList>
            <consortium name="The Broad Institute Genome Sequencing Platform"/>
            <person name="Champion M."/>
            <person name="Cuomo C."/>
            <person name="Ma L.-J."/>
            <person name="Henn M.R."/>
            <person name="Sil A."/>
            <person name="Goldman B."/>
            <person name="Young S.K."/>
            <person name="Kodira C.D."/>
            <person name="Zeng Q."/>
            <person name="Koehrsen M."/>
            <person name="Alvarado L."/>
            <person name="Berlin A."/>
            <person name="Borenstein D."/>
            <person name="Chen Z."/>
            <person name="Engels R."/>
            <person name="Freedman E."/>
            <person name="Gellesch M."/>
            <person name="Goldberg J."/>
            <person name="Griggs A."/>
            <person name="Gujja S."/>
            <person name="Heiman D."/>
            <person name="Hepburn T."/>
            <person name="Howarth C."/>
            <person name="Jen D."/>
            <person name="Larson L."/>
            <person name="Lewis B."/>
            <person name="Mehta T."/>
            <person name="Park D."/>
            <person name="Pearson M."/>
            <person name="Roberts A."/>
            <person name="Saif S."/>
            <person name="Shea T."/>
            <person name="Shenoy N."/>
            <person name="Sisk P."/>
            <person name="Stolte C."/>
            <person name="Sykes S."/>
            <person name="Walk T."/>
            <person name="White J."/>
            <person name="Yandava C."/>
            <person name="Klein B."/>
            <person name="McEwen J.G."/>
            <person name="Puccia R."/>
            <person name="Goldman G.H."/>
            <person name="Felipe M.S."/>
            <person name="Nino-Vega G."/>
            <person name="San-Blas G."/>
            <person name="Taylor J."/>
            <person name="Mendoza L."/>
            <person name="Galagan J."/>
            <person name="Nusbaum C."/>
            <person name="Birren B."/>
        </authorList>
    </citation>
    <scope>NUCLEOTIDE SEQUENCE</scope>
    <source>
        <strain evidence="2">G186AR</strain>
    </source>
</reference>
<feature type="compositionally biased region" description="Basic and acidic residues" evidence="1">
    <location>
        <begin position="72"/>
        <end position="93"/>
    </location>
</feature>
<dbReference type="Proteomes" id="UP000001631">
    <property type="component" value="Unassembled WGS sequence"/>
</dbReference>
<name>C0NFM6_AJECG</name>
<accession>C0NFM6</accession>
<dbReference type="HOGENOM" id="CLU_2108339_0_0_1"/>
<dbReference type="RefSeq" id="XP_045290527.1">
    <property type="nucleotide sequence ID" value="XM_045428741.1"/>
</dbReference>
<proteinExistence type="predicted"/>
<organism evidence="2 3">
    <name type="scientific">Ajellomyces capsulatus (strain G186AR / H82 / ATCC MYA-2454 / RMSCC 2432)</name>
    <name type="common">Darling's disease fungus</name>
    <name type="synonym">Histoplasma capsulatum</name>
    <dbReference type="NCBI Taxonomy" id="447093"/>
    <lineage>
        <taxon>Eukaryota</taxon>
        <taxon>Fungi</taxon>
        <taxon>Dikarya</taxon>
        <taxon>Ascomycota</taxon>
        <taxon>Pezizomycotina</taxon>
        <taxon>Eurotiomycetes</taxon>
        <taxon>Eurotiomycetidae</taxon>
        <taxon>Onygenales</taxon>
        <taxon>Ajellomycetaceae</taxon>
        <taxon>Histoplasma</taxon>
    </lineage>
</organism>
<keyword evidence="3" id="KW-1185">Reference proteome</keyword>
<feature type="compositionally biased region" description="Basic and acidic residues" evidence="1">
    <location>
        <begin position="32"/>
        <end position="46"/>
    </location>
</feature>
<feature type="region of interest" description="Disordered" evidence="1">
    <location>
        <begin position="32"/>
        <end position="115"/>
    </location>
</feature>
<protein>
    <submittedName>
        <fullName evidence="2">Uncharacterized protein</fullName>
    </submittedName>
</protein>
<evidence type="ECO:0000313" key="2">
    <source>
        <dbReference type="EMBL" id="EEH10047.1"/>
    </source>
</evidence>
<evidence type="ECO:0000313" key="3">
    <source>
        <dbReference type="Proteomes" id="UP000001631"/>
    </source>
</evidence>
<sequence>MGSVDLDYGQNGGQNNLEGILTDWGEEGWPLKRLDSKQRNNHHDTDVEQGYLKRGPKEKSKTGEMMRMGNGKKTDGRGVEDSREDGRARNGQEEREEEEMFGLTEEAKPQIDQPA</sequence>
<dbReference type="EMBL" id="GG663364">
    <property type="protein sequence ID" value="EEH10047.1"/>
    <property type="molecule type" value="Genomic_DNA"/>
</dbReference>